<evidence type="ECO:0000256" key="1">
    <source>
        <dbReference type="SAM" id="MobiDB-lite"/>
    </source>
</evidence>
<gene>
    <name evidence="2" type="ORF">D915_008956</name>
</gene>
<dbReference type="EMBL" id="JXXN02014940">
    <property type="protein sequence ID" value="THD18337.1"/>
    <property type="molecule type" value="Genomic_DNA"/>
</dbReference>
<dbReference type="AlphaFoldDB" id="A0A4E0R9N8"/>
<feature type="compositionally biased region" description="Polar residues" evidence="1">
    <location>
        <begin position="91"/>
        <end position="111"/>
    </location>
</feature>
<feature type="region of interest" description="Disordered" evidence="1">
    <location>
        <begin position="46"/>
        <end position="122"/>
    </location>
</feature>
<sequence length="160" mass="16256">MHRGADPPSDRNSITPYSRAVACTSGSVTSNPAHACSLDLRSGLSVHGSGGANSQLATTSRGSSGSYQSTQYGGRMSQQPSMVLTMGDIRSSASAQITSLSQPTSSVSGRSASGGPATPPTARVVVQPAHSSHIHPQSTTLGIHATCGNWRARPKATATP</sequence>
<protein>
    <submittedName>
        <fullName evidence="2">Uncharacterized protein</fullName>
    </submittedName>
</protein>
<feature type="compositionally biased region" description="Low complexity" evidence="1">
    <location>
        <begin position="59"/>
        <end position="75"/>
    </location>
</feature>
<reference evidence="2" key="1">
    <citation type="submission" date="2019-03" db="EMBL/GenBank/DDBJ databases">
        <title>Improved annotation for the trematode Fasciola hepatica.</title>
        <authorList>
            <person name="Choi Y.-J."/>
            <person name="Martin J."/>
            <person name="Mitreva M."/>
        </authorList>
    </citation>
    <scope>NUCLEOTIDE SEQUENCE [LARGE SCALE GENOMIC DNA]</scope>
</reference>
<comment type="caution">
    <text evidence="2">The sequence shown here is derived from an EMBL/GenBank/DDBJ whole genome shotgun (WGS) entry which is preliminary data.</text>
</comment>
<evidence type="ECO:0000313" key="3">
    <source>
        <dbReference type="Proteomes" id="UP000230066"/>
    </source>
</evidence>
<proteinExistence type="predicted"/>
<keyword evidence="3" id="KW-1185">Reference proteome</keyword>
<organism evidence="2 3">
    <name type="scientific">Fasciola hepatica</name>
    <name type="common">Liver fluke</name>
    <dbReference type="NCBI Taxonomy" id="6192"/>
    <lineage>
        <taxon>Eukaryota</taxon>
        <taxon>Metazoa</taxon>
        <taxon>Spiralia</taxon>
        <taxon>Lophotrochozoa</taxon>
        <taxon>Platyhelminthes</taxon>
        <taxon>Trematoda</taxon>
        <taxon>Digenea</taxon>
        <taxon>Plagiorchiida</taxon>
        <taxon>Echinostomata</taxon>
        <taxon>Echinostomatoidea</taxon>
        <taxon>Fasciolidae</taxon>
        <taxon>Fasciola</taxon>
    </lineage>
</organism>
<name>A0A4E0R9N8_FASHE</name>
<accession>A0A4E0R9N8</accession>
<evidence type="ECO:0000313" key="2">
    <source>
        <dbReference type="EMBL" id="THD18337.1"/>
    </source>
</evidence>
<dbReference type="Proteomes" id="UP000230066">
    <property type="component" value="Unassembled WGS sequence"/>
</dbReference>